<comment type="subcellular location">
    <subcellularLocation>
        <location evidence="3">Cytoplasm</location>
    </subcellularLocation>
</comment>
<feature type="binding site" evidence="3">
    <location>
        <position position="61"/>
    </location>
    <ligand>
        <name>substrate</name>
    </ligand>
</feature>
<dbReference type="InterPro" id="IPR029035">
    <property type="entry name" value="DHS-like_NAD/FAD-binding_dom"/>
</dbReference>
<dbReference type="Pfam" id="PF02146">
    <property type="entry name" value="SIR2"/>
    <property type="match status" value="1"/>
</dbReference>
<feature type="binding site" evidence="3 4">
    <location>
        <position position="124"/>
    </location>
    <ligand>
        <name>Zn(2+)</name>
        <dbReference type="ChEBI" id="CHEBI:29105"/>
    </ligand>
</feature>
<dbReference type="EMBL" id="LAJX01000090">
    <property type="protein sequence ID" value="KJV06748.1"/>
    <property type="molecule type" value="Genomic_DNA"/>
</dbReference>
<sequence length="240" mass="27020">MKLKPTDFIVILTGAGISAESGIRTFRAQDGLWEEHRIEDVATPEGFMRNPELVHAFYNQRRRQLQEASVMPNPAHLALTRLEQQWPGDVLIITQNVDNLHERAGSQKLLHMHGELNKIFCQFCKTRLIWNTDLSTETACPHCGNVGMLRPDIVWFGETPYHMDEILRALAVCQLFISIGTSGLVYPAAKFAQIASQAYRIETNLQETEISGSFNKHLIGPAGSEIPKLIEALLAREFLV</sequence>
<feature type="binding site" evidence="3 4">
    <location>
        <position position="121"/>
    </location>
    <ligand>
        <name>Zn(2+)</name>
        <dbReference type="ChEBI" id="CHEBI:29105"/>
    </ligand>
</feature>
<name>A0A0F3IJQ0_9GAMM</name>
<gene>
    <name evidence="3" type="primary">cobB</name>
    <name evidence="6" type="ORF">VZ94_09325</name>
</gene>
<keyword evidence="3 4" id="KW-0862">Zinc</keyword>
<dbReference type="PANTHER" id="PTHR11085:SF4">
    <property type="entry name" value="NAD-DEPENDENT PROTEIN DEACYLASE"/>
    <property type="match status" value="1"/>
</dbReference>
<dbReference type="EC" id="2.3.1.286" evidence="3"/>
<dbReference type="OrthoDB" id="9800582at2"/>
<feature type="binding site" evidence="3">
    <location>
        <position position="58"/>
    </location>
    <ligand>
        <name>substrate</name>
    </ligand>
</feature>
<dbReference type="Gene3D" id="3.40.50.1220">
    <property type="entry name" value="TPP-binding domain"/>
    <property type="match status" value="1"/>
</dbReference>
<organism evidence="6 7">
    <name type="scientific">Methylocucumis oryzae</name>
    <dbReference type="NCBI Taxonomy" id="1632867"/>
    <lineage>
        <taxon>Bacteria</taxon>
        <taxon>Pseudomonadati</taxon>
        <taxon>Pseudomonadota</taxon>
        <taxon>Gammaproteobacteria</taxon>
        <taxon>Methylococcales</taxon>
        <taxon>Methylococcaceae</taxon>
        <taxon>Methylocucumis</taxon>
    </lineage>
</organism>
<dbReference type="PROSITE" id="PS50305">
    <property type="entry name" value="SIRTUIN"/>
    <property type="match status" value="1"/>
</dbReference>
<dbReference type="InterPro" id="IPR003000">
    <property type="entry name" value="Sirtuin"/>
</dbReference>
<evidence type="ECO:0000313" key="7">
    <source>
        <dbReference type="Proteomes" id="UP000033684"/>
    </source>
</evidence>
<keyword evidence="3" id="KW-0963">Cytoplasm</keyword>
<dbReference type="GO" id="GO:0070403">
    <property type="term" value="F:NAD+ binding"/>
    <property type="evidence" value="ECO:0007669"/>
    <property type="project" value="UniProtKB-UniRule"/>
</dbReference>
<reference evidence="6 7" key="2">
    <citation type="journal article" date="2016" name="Microb. Ecol.">
        <title>Genome Characteristics of a Novel Type I Methanotroph (Sn10-6) Isolated from a Flooded Indian Rice Field.</title>
        <authorList>
            <person name="Rahalkar M.C."/>
            <person name="Pandit P.S."/>
            <person name="Dhakephalkar P.K."/>
            <person name="Pore S."/>
            <person name="Arora P."/>
            <person name="Kapse N."/>
        </authorList>
    </citation>
    <scope>NUCLEOTIDE SEQUENCE [LARGE SCALE GENOMIC DNA]</scope>
    <source>
        <strain evidence="6 7">Sn10-6</strain>
    </source>
</reference>
<evidence type="ECO:0000313" key="6">
    <source>
        <dbReference type="EMBL" id="KJV06748.1"/>
    </source>
</evidence>
<feature type="binding site" evidence="3">
    <location>
        <begin position="204"/>
        <end position="206"/>
    </location>
    <ligand>
        <name>NAD(+)</name>
        <dbReference type="ChEBI" id="CHEBI:57540"/>
    </ligand>
</feature>
<evidence type="ECO:0000256" key="4">
    <source>
        <dbReference type="PROSITE-ProRule" id="PRU00236"/>
    </source>
</evidence>
<comment type="catalytic activity">
    <reaction evidence="3">
        <text>N(6)-acetyl-L-lysyl-[protein] + NAD(+) + H2O = 2''-O-acetyl-ADP-D-ribose + nicotinamide + L-lysyl-[protein]</text>
        <dbReference type="Rhea" id="RHEA:43636"/>
        <dbReference type="Rhea" id="RHEA-COMP:9752"/>
        <dbReference type="Rhea" id="RHEA-COMP:10731"/>
        <dbReference type="ChEBI" id="CHEBI:15377"/>
        <dbReference type="ChEBI" id="CHEBI:17154"/>
        <dbReference type="ChEBI" id="CHEBI:29969"/>
        <dbReference type="ChEBI" id="CHEBI:57540"/>
        <dbReference type="ChEBI" id="CHEBI:61930"/>
        <dbReference type="ChEBI" id="CHEBI:83767"/>
        <dbReference type="EC" id="2.3.1.286"/>
    </reaction>
</comment>
<reference evidence="7" key="1">
    <citation type="submission" date="2015-03" db="EMBL/GenBank/DDBJ databases">
        <title>Draft genome sequence of a novel methanotroph (Sn10-6) isolated from flooded ricefield rhizosphere in India.</title>
        <authorList>
            <person name="Pandit P.S."/>
            <person name="Pore S.D."/>
            <person name="Arora P."/>
            <person name="Kapse N.G."/>
            <person name="Dhakephalkar P.K."/>
            <person name="Rahalkar M.C."/>
        </authorList>
    </citation>
    <scope>NUCLEOTIDE SEQUENCE [LARGE SCALE GENOMIC DNA]</scope>
    <source>
        <strain evidence="7">Sn10-6</strain>
    </source>
</reference>
<keyword evidence="7" id="KW-1185">Reference proteome</keyword>
<evidence type="ECO:0000256" key="1">
    <source>
        <dbReference type="ARBA" id="ARBA00022679"/>
    </source>
</evidence>
<feature type="domain" description="Deacetylase sirtuin-type" evidence="5">
    <location>
        <begin position="1"/>
        <end position="236"/>
    </location>
</feature>
<dbReference type="InterPro" id="IPR026591">
    <property type="entry name" value="Sirtuin_cat_small_dom_sf"/>
</dbReference>
<dbReference type="GO" id="GO:0036055">
    <property type="term" value="F:protein-succinyllysine desuccinylase activity"/>
    <property type="evidence" value="ECO:0007669"/>
    <property type="project" value="UniProtKB-UniRule"/>
</dbReference>
<comment type="catalytic activity">
    <reaction evidence="3">
        <text>N(6)-succinyl-L-lysyl-[protein] + NAD(+) + H2O = 2''-O-succinyl-ADP-D-ribose + nicotinamide + L-lysyl-[protein]</text>
        <dbReference type="Rhea" id="RHEA:47668"/>
        <dbReference type="Rhea" id="RHEA-COMP:9752"/>
        <dbReference type="Rhea" id="RHEA-COMP:11877"/>
        <dbReference type="ChEBI" id="CHEBI:15377"/>
        <dbReference type="ChEBI" id="CHEBI:17154"/>
        <dbReference type="ChEBI" id="CHEBI:29969"/>
        <dbReference type="ChEBI" id="CHEBI:57540"/>
        <dbReference type="ChEBI" id="CHEBI:87830"/>
        <dbReference type="ChEBI" id="CHEBI:87832"/>
    </reaction>
</comment>
<dbReference type="PANTHER" id="PTHR11085">
    <property type="entry name" value="NAD-DEPENDENT PROTEIN DEACYLASE SIRTUIN-5, MITOCHONDRIAL-RELATED"/>
    <property type="match status" value="1"/>
</dbReference>
<comment type="cofactor">
    <cofactor evidence="3">
        <name>Zn(2+)</name>
        <dbReference type="ChEBI" id="CHEBI:29105"/>
    </cofactor>
    <text evidence="3">Binds 1 zinc ion per subunit.</text>
</comment>
<dbReference type="GO" id="GO:0036054">
    <property type="term" value="F:protein-malonyllysine demalonylase activity"/>
    <property type="evidence" value="ECO:0007669"/>
    <property type="project" value="InterPro"/>
</dbReference>
<feature type="active site" description="Proton acceptor" evidence="3 4">
    <location>
        <position position="113"/>
    </location>
</feature>
<accession>A0A0F3IJQ0</accession>
<feature type="binding site" evidence="3">
    <location>
        <begin position="180"/>
        <end position="182"/>
    </location>
    <ligand>
        <name>NAD(+)</name>
        <dbReference type="ChEBI" id="CHEBI:57540"/>
    </ligand>
</feature>
<feature type="binding site" evidence="3">
    <location>
        <begin position="14"/>
        <end position="33"/>
    </location>
    <ligand>
        <name>NAD(+)</name>
        <dbReference type="ChEBI" id="CHEBI:57540"/>
    </ligand>
</feature>
<feature type="binding site" evidence="3 4">
    <location>
        <position position="143"/>
    </location>
    <ligand>
        <name>Zn(2+)</name>
        <dbReference type="ChEBI" id="CHEBI:29105"/>
    </ligand>
</feature>
<proteinExistence type="inferred from homology"/>
<dbReference type="Proteomes" id="UP000033684">
    <property type="component" value="Unassembled WGS sequence"/>
</dbReference>
<comment type="domain">
    <text evidence="3">2 residues (Tyr-58 and Arg-61) present in a large hydrophobic pocket are probably involved in substrate specificity. They are important for desuccinylation activity, but dispensable for deacetylation activity.</text>
</comment>
<comment type="similarity">
    <text evidence="3">Belongs to the sirtuin family. Class III subfamily.</text>
</comment>
<evidence type="ECO:0000256" key="2">
    <source>
        <dbReference type="ARBA" id="ARBA00023027"/>
    </source>
</evidence>
<feature type="binding site" evidence="3">
    <location>
        <position position="222"/>
    </location>
    <ligand>
        <name>NAD(+)</name>
        <dbReference type="ChEBI" id="CHEBI:57540"/>
    </ligand>
</feature>
<dbReference type="AlphaFoldDB" id="A0A0F3IJQ0"/>
<evidence type="ECO:0000259" key="5">
    <source>
        <dbReference type="PROSITE" id="PS50305"/>
    </source>
</evidence>
<dbReference type="PATRIC" id="fig|1632867.3.peg.5670"/>
<dbReference type="GO" id="GO:0017136">
    <property type="term" value="F:histone deacetylase activity, NAD-dependent"/>
    <property type="evidence" value="ECO:0007669"/>
    <property type="project" value="TreeGrafter"/>
</dbReference>
<dbReference type="GO" id="GO:0005737">
    <property type="term" value="C:cytoplasm"/>
    <property type="evidence" value="ECO:0007669"/>
    <property type="project" value="UniProtKB-SubCell"/>
</dbReference>
<comment type="function">
    <text evidence="3">NAD-dependent lysine deacetylase and desuccinylase that specifically removes acetyl and succinyl groups on target proteins. Modulates the activities of several proteins which are inactive in their acylated form.</text>
</comment>
<dbReference type="RefSeq" id="WP_045779018.1">
    <property type="nucleotide sequence ID" value="NZ_LAJX01000090.1"/>
</dbReference>
<dbReference type="HAMAP" id="MF_01121">
    <property type="entry name" value="Sirtuin_ClassIII"/>
    <property type="match status" value="1"/>
</dbReference>
<comment type="caution">
    <text evidence="6">The sequence shown here is derived from an EMBL/GenBank/DDBJ whole genome shotgun (WGS) entry which is preliminary data.</text>
</comment>
<keyword evidence="2 3" id="KW-0520">NAD</keyword>
<evidence type="ECO:0000256" key="3">
    <source>
        <dbReference type="HAMAP-Rule" id="MF_01121"/>
    </source>
</evidence>
<dbReference type="Gene3D" id="3.30.1600.10">
    <property type="entry name" value="SIR2/SIRT2 'Small Domain"/>
    <property type="match status" value="1"/>
</dbReference>
<dbReference type="GO" id="GO:0008270">
    <property type="term" value="F:zinc ion binding"/>
    <property type="evidence" value="ECO:0007669"/>
    <property type="project" value="UniProtKB-UniRule"/>
</dbReference>
<feature type="binding site" evidence="3 4">
    <location>
        <position position="140"/>
    </location>
    <ligand>
        <name>Zn(2+)</name>
        <dbReference type="ChEBI" id="CHEBI:29105"/>
    </ligand>
</feature>
<keyword evidence="3 4" id="KW-0479">Metal-binding</keyword>
<keyword evidence="1" id="KW-0808">Transferase</keyword>
<dbReference type="InterPro" id="IPR026590">
    <property type="entry name" value="Ssirtuin_cat_dom"/>
</dbReference>
<dbReference type="SUPFAM" id="SSF52467">
    <property type="entry name" value="DHS-like NAD/FAD-binding domain"/>
    <property type="match status" value="1"/>
</dbReference>
<dbReference type="InterPro" id="IPR027546">
    <property type="entry name" value="Sirtuin_class_III"/>
</dbReference>
<dbReference type="CDD" id="cd01412">
    <property type="entry name" value="SIRT5_Af1_CobB"/>
    <property type="match status" value="1"/>
</dbReference>
<protein>
    <recommendedName>
        <fullName evidence="3">NAD-dependent protein deacylase</fullName>
        <ecNumber evidence="3">2.3.1.286</ecNumber>
    </recommendedName>
    <alternativeName>
        <fullName evidence="3">Regulatory protein SIR2 homolog</fullName>
    </alternativeName>
</protein>
<feature type="binding site" evidence="3">
    <location>
        <begin position="95"/>
        <end position="98"/>
    </location>
    <ligand>
        <name>NAD(+)</name>
        <dbReference type="ChEBI" id="CHEBI:57540"/>
    </ligand>
</feature>
<dbReference type="InterPro" id="IPR050134">
    <property type="entry name" value="NAD-dep_sirtuin_deacylases"/>
</dbReference>